<keyword evidence="2" id="KW-0472">Membrane</keyword>
<keyword evidence="2" id="KW-1133">Transmembrane helix</keyword>
<accession>A0A7W8Z272</accession>
<evidence type="ECO:0000313" key="4">
    <source>
        <dbReference type="Proteomes" id="UP000588112"/>
    </source>
</evidence>
<organism evidence="3 4">
    <name type="scientific">Sphaerisporangium krabiense</name>
    <dbReference type="NCBI Taxonomy" id="763782"/>
    <lineage>
        <taxon>Bacteria</taxon>
        <taxon>Bacillati</taxon>
        <taxon>Actinomycetota</taxon>
        <taxon>Actinomycetes</taxon>
        <taxon>Streptosporangiales</taxon>
        <taxon>Streptosporangiaceae</taxon>
        <taxon>Sphaerisporangium</taxon>
    </lineage>
</organism>
<feature type="transmembrane region" description="Helical" evidence="2">
    <location>
        <begin position="164"/>
        <end position="184"/>
    </location>
</feature>
<dbReference type="PANTHER" id="PTHR37314">
    <property type="entry name" value="SLR0142 PROTEIN"/>
    <property type="match status" value="1"/>
</dbReference>
<reference evidence="3 4" key="1">
    <citation type="submission" date="2020-08" db="EMBL/GenBank/DDBJ databases">
        <title>Sequencing the genomes of 1000 actinobacteria strains.</title>
        <authorList>
            <person name="Klenk H.-P."/>
        </authorList>
    </citation>
    <scope>NUCLEOTIDE SEQUENCE [LARGE SCALE GENOMIC DNA]</scope>
    <source>
        <strain evidence="3 4">DSM 45790</strain>
    </source>
</reference>
<protein>
    <submittedName>
        <fullName evidence="3">Uncharacterized membrane protein YoaK (UPF0700 family)</fullName>
    </submittedName>
</protein>
<feature type="transmembrane region" description="Helical" evidence="2">
    <location>
        <begin position="218"/>
        <end position="238"/>
    </location>
</feature>
<gene>
    <name evidence="3" type="ORF">BJ981_001785</name>
</gene>
<evidence type="ECO:0000313" key="3">
    <source>
        <dbReference type="EMBL" id="MBB5626086.1"/>
    </source>
</evidence>
<dbReference type="Pfam" id="PF06912">
    <property type="entry name" value="DUF1275"/>
    <property type="match status" value="1"/>
</dbReference>
<dbReference type="Proteomes" id="UP000588112">
    <property type="component" value="Unassembled WGS sequence"/>
</dbReference>
<feature type="region of interest" description="Disordered" evidence="1">
    <location>
        <begin position="1"/>
        <end position="24"/>
    </location>
</feature>
<proteinExistence type="predicted"/>
<dbReference type="InterPro" id="IPR010699">
    <property type="entry name" value="DUF1275"/>
</dbReference>
<sequence length="250" mass="24987">MSAGPGAGTAAPAAGRARAAPSAGPRTRDTLLVLLTVVSGVVDVLGFVGLDRVFTANMTGNIVLFGLAAGEGTGGEMVRCGLAVLAFAAGLLAGFRIARSPAGDELWPRRVTWALVADLVLQVVFLVWWAGTGARPGPWAEVGLIVMSSAAMGIQTAAARQLNAYGITTTFVTGTLTSLCGGLVAGERGGAVQRSLVIAGLAVGAAVGAVLMRVSPVAAAVAGPAVVLVVILVAVFRLHGTSQPPKAKVK</sequence>
<evidence type="ECO:0000256" key="1">
    <source>
        <dbReference type="SAM" id="MobiDB-lite"/>
    </source>
</evidence>
<dbReference type="EMBL" id="JACHBR010000001">
    <property type="protein sequence ID" value="MBB5626086.1"/>
    <property type="molecule type" value="Genomic_DNA"/>
</dbReference>
<dbReference type="RefSeq" id="WP_184609789.1">
    <property type="nucleotide sequence ID" value="NZ_BOOS01000037.1"/>
</dbReference>
<feature type="transmembrane region" description="Helical" evidence="2">
    <location>
        <begin position="196"/>
        <end position="212"/>
    </location>
</feature>
<feature type="transmembrane region" description="Helical" evidence="2">
    <location>
        <begin position="80"/>
        <end position="99"/>
    </location>
</feature>
<dbReference type="AlphaFoldDB" id="A0A7W8Z272"/>
<evidence type="ECO:0000256" key="2">
    <source>
        <dbReference type="SAM" id="Phobius"/>
    </source>
</evidence>
<dbReference type="PANTHER" id="PTHR37314:SF4">
    <property type="entry name" value="UPF0700 TRANSMEMBRANE PROTEIN YOAK"/>
    <property type="match status" value="1"/>
</dbReference>
<keyword evidence="4" id="KW-1185">Reference proteome</keyword>
<keyword evidence="2" id="KW-0812">Transmembrane</keyword>
<feature type="transmembrane region" description="Helical" evidence="2">
    <location>
        <begin position="138"/>
        <end position="158"/>
    </location>
</feature>
<feature type="transmembrane region" description="Helical" evidence="2">
    <location>
        <begin position="111"/>
        <end position="131"/>
    </location>
</feature>
<name>A0A7W8Z272_9ACTN</name>
<comment type="caution">
    <text evidence="3">The sequence shown here is derived from an EMBL/GenBank/DDBJ whole genome shotgun (WGS) entry which is preliminary data.</text>
</comment>
<feature type="transmembrane region" description="Helical" evidence="2">
    <location>
        <begin position="29"/>
        <end position="50"/>
    </location>
</feature>